<dbReference type="EMBL" id="CP114768">
    <property type="protein sequence ID" value="WBA44228.1"/>
    <property type="molecule type" value="Genomic_DNA"/>
</dbReference>
<evidence type="ECO:0000313" key="4">
    <source>
        <dbReference type="EMBL" id="WBA44228.1"/>
    </source>
</evidence>
<dbReference type="CDD" id="cd04301">
    <property type="entry name" value="NAT_SF"/>
    <property type="match status" value="1"/>
</dbReference>
<dbReference type="InterPro" id="IPR000182">
    <property type="entry name" value="GNAT_dom"/>
</dbReference>
<dbReference type="InterPro" id="IPR016181">
    <property type="entry name" value="Acyl_CoA_acyltransferase"/>
</dbReference>
<dbReference type="Gene3D" id="3.40.630.30">
    <property type="match status" value="1"/>
</dbReference>
<dbReference type="RefSeq" id="WP_269562254.1">
    <property type="nucleotide sequence ID" value="NZ_CP114768.1"/>
</dbReference>
<evidence type="ECO:0000259" key="3">
    <source>
        <dbReference type="PROSITE" id="PS51186"/>
    </source>
</evidence>
<evidence type="ECO:0000256" key="1">
    <source>
        <dbReference type="ARBA" id="ARBA00022679"/>
    </source>
</evidence>
<dbReference type="PANTHER" id="PTHR10545">
    <property type="entry name" value="DIAMINE N-ACETYLTRANSFERASE"/>
    <property type="match status" value="1"/>
</dbReference>
<keyword evidence="2" id="KW-0012">Acyltransferase</keyword>
<keyword evidence="4" id="KW-0614">Plasmid</keyword>
<accession>A0ABY7LZ53</accession>
<proteinExistence type="predicted"/>
<dbReference type="SUPFAM" id="SSF55729">
    <property type="entry name" value="Acyl-CoA N-acyltransferases (Nat)"/>
    <property type="match status" value="1"/>
</dbReference>
<name>A0ABY7LZ53_9BACT</name>
<dbReference type="Pfam" id="PF00583">
    <property type="entry name" value="Acetyltransf_1"/>
    <property type="match status" value="1"/>
</dbReference>
<evidence type="ECO:0000313" key="5">
    <source>
        <dbReference type="Proteomes" id="UP001211005"/>
    </source>
</evidence>
<keyword evidence="5" id="KW-1185">Reference proteome</keyword>
<feature type="domain" description="N-acetyltransferase" evidence="3">
    <location>
        <begin position="17"/>
        <end position="165"/>
    </location>
</feature>
<reference evidence="4 5" key="1">
    <citation type="submission" date="2022-12" db="EMBL/GenBank/DDBJ databases">
        <title>Hymenobacter canadensis sp. nov. isolated from lake water of the Cambridge Bay, Canada.</title>
        <authorList>
            <person name="Kim W.H."/>
            <person name="Lee Y.M."/>
        </authorList>
    </citation>
    <scope>NUCLEOTIDE SEQUENCE [LARGE SCALE GENOMIC DNA]</scope>
    <source>
        <strain evidence="4 5">PAMC 29467</strain>
        <plasmid evidence="4 5">unnamed1</plasmid>
    </source>
</reference>
<gene>
    <name evidence="4" type="ORF">O3303_20280</name>
</gene>
<protein>
    <submittedName>
        <fullName evidence="4">GNAT family N-acetyltransferase</fullName>
    </submittedName>
</protein>
<keyword evidence="1" id="KW-0808">Transferase</keyword>
<geneLocation type="plasmid" evidence="4 5">
    <name>unnamed1</name>
</geneLocation>
<dbReference type="PANTHER" id="PTHR10545:SF29">
    <property type="entry name" value="GH14572P-RELATED"/>
    <property type="match status" value="1"/>
</dbReference>
<dbReference type="PROSITE" id="PS51186">
    <property type="entry name" value="GNAT"/>
    <property type="match status" value="1"/>
</dbReference>
<sequence>MPASLFRVDLATAADIPTLLPLMEGLADFEHYRDTFAVTADVLYRQGFAQQPPDFYCLVARHAEGHLGGLLVYYFLPFTASATPTLFIKELFVTEAYRGHHLGEALMRAAAQAAVAHGCGAVRWAVADWNTAGRRFYERLGAQANPVWVDYSLSGPALLALADTPAPISQKRNELQ</sequence>
<dbReference type="Proteomes" id="UP001211005">
    <property type="component" value="Plasmid unnamed1"/>
</dbReference>
<organism evidence="4 5">
    <name type="scientific">Hymenobacter canadensis</name>
    <dbReference type="NCBI Taxonomy" id="2999067"/>
    <lineage>
        <taxon>Bacteria</taxon>
        <taxon>Pseudomonadati</taxon>
        <taxon>Bacteroidota</taxon>
        <taxon>Cytophagia</taxon>
        <taxon>Cytophagales</taxon>
        <taxon>Hymenobacteraceae</taxon>
        <taxon>Hymenobacter</taxon>
    </lineage>
</organism>
<dbReference type="InterPro" id="IPR051016">
    <property type="entry name" value="Diverse_Substrate_AcTransf"/>
</dbReference>
<evidence type="ECO:0000256" key="2">
    <source>
        <dbReference type="ARBA" id="ARBA00023315"/>
    </source>
</evidence>